<evidence type="ECO:0000313" key="4">
    <source>
        <dbReference type="Proteomes" id="UP000642809"/>
    </source>
</evidence>
<reference evidence="3" key="1">
    <citation type="journal article" date="2014" name="Int. J. Syst. Evol. Microbiol.">
        <title>Complete genome sequence of Corynebacterium casei LMG S-19264T (=DSM 44701T), isolated from a smear-ripened cheese.</title>
        <authorList>
            <consortium name="US DOE Joint Genome Institute (JGI-PGF)"/>
            <person name="Walter F."/>
            <person name="Albersmeier A."/>
            <person name="Kalinowski J."/>
            <person name="Ruckert C."/>
        </authorList>
    </citation>
    <scope>NUCLEOTIDE SEQUENCE</scope>
    <source>
        <strain evidence="3">KCTC 23224</strain>
    </source>
</reference>
<accession>A0A8J3G649</accession>
<keyword evidence="2" id="KW-0560">Oxidoreductase</keyword>
<dbReference type="SUPFAM" id="SSF51735">
    <property type="entry name" value="NAD(P)-binding Rossmann-fold domains"/>
    <property type="match status" value="1"/>
</dbReference>
<dbReference type="Proteomes" id="UP000642809">
    <property type="component" value="Unassembled WGS sequence"/>
</dbReference>
<dbReference type="InterPro" id="IPR002347">
    <property type="entry name" value="SDR_fam"/>
</dbReference>
<comment type="similarity">
    <text evidence="1">Belongs to the short-chain dehydrogenases/reductases (SDR) family.</text>
</comment>
<protein>
    <submittedName>
        <fullName evidence="3">3-oxoacyl-(ACP) reductase</fullName>
    </submittedName>
</protein>
<dbReference type="RefSeq" id="WP_189582376.1">
    <property type="nucleotide sequence ID" value="NZ_BMYF01000013.1"/>
</dbReference>
<dbReference type="GO" id="GO:0016491">
    <property type="term" value="F:oxidoreductase activity"/>
    <property type="evidence" value="ECO:0007669"/>
    <property type="project" value="UniProtKB-KW"/>
</dbReference>
<reference evidence="3" key="2">
    <citation type="submission" date="2020-09" db="EMBL/GenBank/DDBJ databases">
        <authorList>
            <person name="Sun Q."/>
            <person name="Kim S."/>
        </authorList>
    </citation>
    <scope>NUCLEOTIDE SEQUENCE</scope>
    <source>
        <strain evidence="3">KCTC 23224</strain>
    </source>
</reference>
<keyword evidence="4" id="KW-1185">Reference proteome</keyword>
<evidence type="ECO:0000256" key="1">
    <source>
        <dbReference type="ARBA" id="ARBA00006484"/>
    </source>
</evidence>
<evidence type="ECO:0000256" key="2">
    <source>
        <dbReference type="ARBA" id="ARBA00023002"/>
    </source>
</evidence>
<dbReference type="EMBL" id="BMYF01000013">
    <property type="protein sequence ID" value="GHB41013.1"/>
    <property type="molecule type" value="Genomic_DNA"/>
</dbReference>
<dbReference type="PANTHER" id="PTHR43669:SF3">
    <property type="entry name" value="ALCOHOL DEHYDROGENASE, PUTATIVE (AFU_ORTHOLOGUE AFUA_3G03445)-RELATED"/>
    <property type="match status" value="1"/>
</dbReference>
<organism evidence="3 4">
    <name type="scientific">Mongoliitalea lutea</name>
    <dbReference type="NCBI Taxonomy" id="849756"/>
    <lineage>
        <taxon>Bacteria</taxon>
        <taxon>Pseudomonadati</taxon>
        <taxon>Bacteroidota</taxon>
        <taxon>Cytophagia</taxon>
        <taxon>Cytophagales</taxon>
        <taxon>Cyclobacteriaceae</taxon>
        <taxon>Mongoliitalea</taxon>
    </lineage>
</organism>
<dbReference type="PANTHER" id="PTHR43669">
    <property type="entry name" value="5-KETO-D-GLUCONATE 5-REDUCTASE"/>
    <property type="match status" value="1"/>
</dbReference>
<proteinExistence type="inferred from homology"/>
<dbReference type="InterPro" id="IPR036291">
    <property type="entry name" value="NAD(P)-bd_dom_sf"/>
</dbReference>
<gene>
    <name evidence="3" type="primary">fabG</name>
    <name evidence="3" type="ORF">GCM10008106_22670</name>
</gene>
<dbReference type="Pfam" id="PF00106">
    <property type="entry name" value="adh_short"/>
    <property type="match status" value="1"/>
</dbReference>
<name>A0A8J3G649_9BACT</name>
<dbReference type="AlphaFoldDB" id="A0A8J3G649"/>
<dbReference type="Gene3D" id="3.40.50.720">
    <property type="entry name" value="NAD(P)-binding Rossmann-like Domain"/>
    <property type="match status" value="1"/>
</dbReference>
<evidence type="ECO:0000313" key="3">
    <source>
        <dbReference type="EMBL" id="GHB41013.1"/>
    </source>
</evidence>
<sequence>MERNIIITGAAGSLGKEVVAKFKREGYKVVATILPDSEEEVEEADDVYEVDVTNEESVAEFAKEYQLQYGEVDAIGLLVGGFAMGGIEETTVQDIEQQMKLNFFTAFNMVKNFLPIFKKADFGTFLFVGARPALQPADGKGVVAYALSKSLLFQLADYVAEEVKDSKIRSHIFVPSIIDTPPNREAMPESDFSQWVSPAEIAEAMHYAVNTPSLRNMTFKLYGGV</sequence>
<dbReference type="PRINTS" id="PR00081">
    <property type="entry name" value="GDHRDH"/>
</dbReference>
<comment type="caution">
    <text evidence="3">The sequence shown here is derived from an EMBL/GenBank/DDBJ whole genome shotgun (WGS) entry which is preliminary data.</text>
</comment>